<evidence type="ECO:0000256" key="2">
    <source>
        <dbReference type="SAM" id="Phobius"/>
    </source>
</evidence>
<feature type="transmembrane region" description="Helical" evidence="2">
    <location>
        <begin position="185"/>
        <end position="209"/>
    </location>
</feature>
<feature type="region of interest" description="Disordered" evidence="1">
    <location>
        <begin position="211"/>
        <end position="265"/>
    </location>
</feature>
<keyword evidence="2" id="KW-0812">Transmembrane</keyword>
<accession>A0AAD3H530</accession>
<evidence type="ECO:0000313" key="3">
    <source>
        <dbReference type="EMBL" id="GFH50239.1"/>
    </source>
</evidence>
<name>A0AAD3H530_9STRA</name>
<keyword evidence="4" id="KW-1185">Reference proteome</keyword>
<dbReference type="EMBL" id="BLLK01000038">
    <property type="protein sequence ID" value="GFH50239.1"/>
    <property type="molecule type" value="Genomic_DNA"/>
</dbReference>
<dbReference type="AlphaFoldDB" id="A0AAD3H530"/>
<sequence>MKFHRQQLILSKSFRVDQEGIGQLDKGYNGQTLEYDSYGIVLNQYGQDAYVDPFELQRRTSLEKEIDLDLTPEDVDMKDVEKYGSALFTDPDLRKKVAAEKKLKNRENKDADPVEHKYQKRHDLPDLQKLEPYARKEMDGQYMLTLRKYNVEHKKRRVTALVNRINLYAKGRKDKLVIRENRIIIWYHIVGIVFAVFSFILSLLIGQFADPEKERRRTRGPGSRQQRSGNISMNVNMQGRYSRSSVNTGGSSRTRHRAYGGYGGGGTTGGGGNSYSY</sequence>
<protein>
    <submittedName>
        <fullName evidence="3">Uncharacterized protein</fullName>
    </submittedName>
</protein>
<comment type="caution">
    <text evidence="3">The sequence shown here is derived from an EMBL/GenBank/DDBJ whole genome shotgun (WGS) entry which is preliminary data.</text>
</comment>
<evidence type="ECO:0000256" key="1">
    <source>
        <dbReference type="SAM" id="MobiDB-lite"/>
    </source>
</evidence>
<dbReference type="Proteomes" id="UP001054902">
    <property type="component" value="Unassembled WGS sequence"/>
</dbReference>
<evidence type="ECO:0000313" key="4">
    <source>
        <dbReference type="Proteomes" id="UP001054902"/>
    </source>
</evidence>
<gene>
    <name evidence="3" type="ORF">CTEN210_06715</name>
</gene>
<reference evidence="3 4" key="1">
    <citation type="journal article" date="2021" name="Sci. Rep.">
        <title>The genome of the diatom Chaetoceros tenuissimus carries an ancient integrated fragment of an extant virus.</title>
        <authorList>
            <person name="Hongo Y."/>
            <person name="Kimura K."/>
            <person name="Takaki Y."/>
            <person name="Yoshida Y."/>
            <person name="Baba S."/>
            <person name="Kobayashi G."/>
            <person name="Nagasaki K."/>
            <person name="Hano T."/>
            <person name="Tomaru Y."/>
        </authorList>
    </citation>
    <scope>NUCLEOTIDE SEQUENCE [LARGE SCALE GENOMIC DNA]</scope>
    <source>
        <strain evidence="3 4">NIES-3715</strain>
    </source>
</reference>
<keyword evidence="2" id="KW-0472">Membrane</keyword>
<feature type="compositionally biased region" description="Polar residues" evidence="1">
    <location>
        <begin position="223"/>
        <end position="252"/>
    </location>
</feature>
<organism evidence="3 4">
    <name type="scientific">Chaetoceros tenuissimus</name>
    <dbReference type="NCBI Taxonomy" id="426638"/>
    <lineage>
        <taxon>Eukaryota</taxon>
        <taxon>Sar</taxon>
        <taxon>Stramenopiles</taxon>
        <taxon>Ochrophyta</taxon>
        <taxon>Bacillariophyta</taxon>
        <taxon>Coscinodiscophyceae</taxon>
        <taxon>Chaetocerotophycidae</taxon>
        <taxon>Chaetocerotales</taxon>
        <taxon>Chaetocerotaceae</taxon>
        <taxon>Chaetoceros</taxon>
    </lineage>
</organism>
<proteinExistence type="predicted"/>
<keyword evidence="2" id="KW-1133">Transmembrane helix</keyword>